<keyword evidence="1" id="KW-0547">Nucleotide-binding</keyword>
<dbReference type="SUPFAM" id="SSF50447">
    <property type="entry name" value="Translation proteins"/>
    <property type="match status" value="1"/>
</dbReference>
<dbReference type="FunFam" id="2.40.30.10:FF:000016">
    <property type="entry name" value="GTP-binding protein TypA"/>
    <property type="match status" value="1"/>
</dbReference>
<dbReference type="FunFam" id="2.40.50.250:FF:000001">
    <property type="entry name" value="GTP-binding protein TypA"/>
    <property type="match status" value="1"/>
</dbReference>
<dbReference type="InterPro" id="IPR027417">
    <property type="entry name" value="P-loop_NTPase"/>
</dbReference>
<dbReference type="GO" id="GO:1990904">
    <property type="term" value="C:ribonucleoprotein complex"/>
    <property type="evidence" value="ECO:0007669"/>
    <property type="project" value="TreeGrafter"/>
</dbReference>
<dbReference type="InterPro" id="IPR047041">
    <property type="entry name" value="BipA_GTP-bd_dom"/>
</dbReference>
<dbReference type="Gene3D" id="3.30.70.240">
    <property type="match status" value="1"/>
</dbReference>
<sequence>MKKIIKNIAIIAHVDHGKTTLLDQLLQQSGTFKQHEEKIDRIMDSHELEKERGITISSKHTSIKWKNYHINIIDTPGHADFGGEVERILSMVDSVLLVVDAFEGPMPQTRYVTKKSFLYKIKPIVIINKMDRPTTRPDWVINQIFDLFVNLSASDEQLDFPVIYTSALLGRSGNQPDKMKNSMKPLLNAIIKYTPNPIISQKKFFQMQISQLDFNNYFGMIGIGKIQQGNLKTGQNVAILRNKKKIYIGKINNILKFQGLKKKKIKKAYAGDIIAITGLHNISISDTICDPNFLHPLPNLKIDKPTVKMFFCVNQSPFCGKEGKYITSRQILKRLKKETIKNISLEISETKDSNIFSVSGRGELHLSILLEQLRREQFEIEVSRPTVILKNKNNTVTEPFEIVLLDVEKNHQGALIRKLGELRGDIQKITNNEYNRIQIECILSSRSLIGFRSEFMNMTSGSGTFFSSINHYGPIQNKTFGQRKNGVLISKSTGTAVSFAINNLQNRGKMFIKHGEPVYEGQIIGIHNRSNDLTVNCLTGKKLTNMRASGTDEAINLIPPIKVTLEYALNFVNDDELIEITPQSIRFRKIHLKENERKKNKKNNLYISEK</sequence>
<dbReference type="InterPro" id="IPR006298">
    <property type="entry name" value="BipA"/>
</dbReference>
<dbReference type="PANTHER" id="PTHR42908:SF8">
    <property type="entry name" value="TR-TYPE G DOMAIN-CONTAINING PROTEIN"/>
    <property type="match status" value="1"/>
</dbReference>
<dbReference type="PROSITE" id="PS51722">
    <property type="entry name" value="G_TR_2"/>
    <property type="match status" value="1"/>
</dbReference>
<keyword evidence="2" id="KW-0378">Hydrolase</keyword>
<dbReference type="Gene3D" id="3.40.50.300">
    <property type="entry name" value="P-loop containing nucleotide triphosphate hydrolases"/>
    <property type="match status" value="1"/>
</dbReference>
<dbReference type="Gene3D" id="2.40.30.10">
    <property type="entry name" value="Translation factors"/>
    <property type="match status" value="1"/>
</dbReference>
<dbReference type="NCBIfam" id="TIGR01394">
    <property type="entry name" value="TypA_BipA"/>
    <property type="match status" value="1"/>
</dbReference>
<dbReference type="STRING" id="1921549.GCA_900128825_00278"/>
<dbReference type="FunFam" id="3.30.70.870:FF:000003">
    <property type="entry name" value="GTP-binding protein TypA"/>
    <property type="match status" value="1"/>
</dbReference>
<dbReference type="InterPro" id="IPR004161">
    <property type="entry name" value="EFTu-like_2"/>
</dbReference>
<evidence type="ECO:0000313" key="8">
    <source>
        <dbReference type="Proteomes" id="UP000271849"/>
    </source>
</evidence>
<dbReference type="InterPro" id="IPR000640">
    <property type="entry name" value="EFG_V-like"/>
</dbReference>
<dbReference type="CDD" id="cd01891">
    <property type="entry name" value="TypA_BipA"/>
    <property type="match status" value="1"/>
</dbReference>
<dbReference type="InterPro" id="IPR048876">
    <property type="entry name" value="BipA_C"/>
</dbReference>
<dbReference type="SUPFAM" id="SSF54980">
    <property type="entry name" value="EF-G C-terminal domain-like"/>
    <property type="match status" value="2"/>
</dbReference>
<dbReference type="InterPro" id="IPR000795">
    <property type="entry name" value="T_Tr_GTP-bd_dom"/>
</dbReference>
<evidence type="ECO:0000256" key="2">
    <source>
        <dbReference type="ARBA" id="ARBA00022801"/>
    </source>
</evidence>
<dbReference type="InterPro" id="IPR035647">
    <property type="entry name" value="EFG_III/V"/>
</dbReference>
<dbReference type="Pfam" id="PF00009">
    <property type="entry name" value="GTP_EFTU"/>
    <property type="match status" value="1"/>
</dbReference>
<reference evidence="8" key="1">
    <citation type="submission" date="2018-09" db="EMBL/GenBank/DDBJ databases">
        <authorList>
            <person name="Manzano-Marin A."/>
            <person name="Manzano-Marin A."/>
        </authorList>
    </citation>
    <scope>NUCLEOTIDE SEQUENCE [LARGE SCALE GENOMIC DNA]</scope>
    <source>
        <strain evidence="8">BuCistrobi</strain>
    </source>
</reference>
<dbReference type="InterPro" id="IPR047042">
    <property type="entry name" value="BipA_II"/>
</dbReference>
<dbReference type="GO" id="GO:0097216">
    <property type="term" value="F:guanosine tetraphosphate binding"/>
    <property type="evidence" value="ECO:0007669"/>
    <property type="project" value="UniProtKB-ARBA"/>
</dbReference>
<dbReference type="InterPro" id="IPR009000">
    <property type="entry name" value="Transl_B-barrel_sf"/>
</dbReference>
<dbReference type="InterPro" id="IPR042116">
    <property type="entry name" value="TypA/BipA_C"/>
</dbReference>
<comment type="catalytic activity">
    <reaction evidence="5">
        <text>GTP + H2O = GDP + phosphate + H(+)</text>
        <dbReference type="Rhea" id="RHEA:19669"/>
        <dbReference type="ChEBI" id="CHEBI:15377"/>
        <dbReference type="ChEBI" id="CHEBI:15378"/>
        <dbReference type="ChEBI" id="CHEBI:37565"/>
        <dbReference type="ChEBI" id="CHEBI:43474"/>
        <dbReference type="ChEBI" id="CHEBI:58189"/>
    </reaction>
</comment>
<keyword evidence="3" id="KW-0342">GTP-binding</keyword>
<dbReference type="SUPFAM" id="SSF52540">
    <property type="entry name" value="P-loop containing nucleoside triphosphate hydrolases"/>
    <property type="match status" value="1"/>
</dbReference>
<dbReference type="GO" id="GO:0003924">
    <property type="term" value="F:GTPase activity"/>
    <property type="evidence" value="ECO:0007669"/>
    <property type="project" value="InterPro"/>
</dbReference>
<dbReference type="Pfam" id="PF00679">
    <property type="entry name" value="EFG_C"/>
    <property type="match status" value="1"/>
</dbReference>
<dbReference type="Gene3D" id="2.40.50.250">
    <property type="entry name" value="bipa protein"/>
    <property type="match status" value="1"/>
</dbReference>
<dbReference type="AlphaFoldDB" id="A0A3B1E9K4"/>
<evidence type="ECO:0000259" key="6">
    <source>
        <dbReference type="PROSITE" id="PS51722"/>
    </source>
</evidence>
<dbReference type="Proteomes" id="UP000271849">
    <property type="component" value="Chromosome"/>
</dbReference>
<dbReference type="PANTHER" id="PTHR42908">
    <property type="entry name" value="TRANSLATION ELONGATION FACTOR-RELATED"/>
    <property type="match status" value="1"/>
</dbReference>
<dbReference type="Pfam" id="PF21018">
    <property type="entry name" value="BipA_C"/>
    <property type="match status" value="1"/>
</dbReference>
<dbReference type="NCBIfam" id="TIGR00231">
    <property type="entry name" value="small_GTP"/>
    <property type="match status" value="1"/>
</dbReference>
<evidence type="ECO:0000256" key="1">
    <source>
        <dbReference type="ARBA" id="ARBA00022741"/>
    </source>
</evidence>
<dbReference type="InterPro" id="IPR005225">
    <property type="entry name" value="Small_GTP-bd"/>
</dbReference>
<gene>
    <name evidence="7" type="primary">typA</name>
    <name evidence="7" type="ORF">BUCINSTRO3249_0278</name>
</gene>
<dbReference type="Gene3D" id="3.30.70.870">
    <property type="entry name" value="Elongation Factor G (Translational Gtpase), domain 3"/>
    <property type="match status" value="1"/>
</dbReference>
<dbReference type="RefSeq" id="WP_158349145.1">
    <property type="nucleotide sequence ID" value="NZ_LR025085.1"/>
</dbReference>
<name>A0A3B1E9K4_9GAMM</name>
<dbReference type="PROSITE" id="PS00301">
    <property type="entry name" value="G_TR_1"/>
    <property type="match status" value="1"/>
</dbReference>
<accession>A0A3B1E9K4</accession>
<dbReference type="Pfam" id="PF03144">
    <property type="entry name" value="GTP_EFTU_D2"/>
    <property type="match status" value="1"/>
</dbReference>
<dbReference type="CDD" id="cd03691">
    <property type="entry name" value="BipA_TypA_II"/>
    <property type="match status" value="1"/>
</dbReference>
<dbReference type="OrthoDB" id="9804431at2"/>
<evidence type="ECO:0000313" key="7">
    <source>
        <dbReference type="EMBL" id="VAX76689.1"/>
    </source>
</evidence>
<dbReference type="InterPro" id="IPR031157">
    <property type="entry name" value="G_TR_CS"/>
</dbReference>
<evidence type="ECO:0000256" key="4">
    <source>
        <dbReference type="ARBA" id="ARBA00035722"/>
    </source>
</evidence>
<dbReference type="PRINTS" id="PR00315">
    <property type="entry name" value="ELONGATNFCT"/>
</dbReference>
<dbReference type="GO" id="GO:0005829">
    <property type="term" value="C:cytosol"/>
    <property type="evidence" value="ECO:0007669"/>
    <property type="project" value="TreeGrafter"/>
</dbReference>
<dbReference type="FunFam" id="3.40.50.300:FF:000055">
    <property type="entry name" value="GTP-binding protein TypA"/>
    <property type="match status" value="1"/>
</dbReference>
<feature type="domain" description="Tr-type G" evidence="6">
    <location>
        <begin position="3"/>
        <end position="198"/>
    </location>
</feature>
<dbReference type="EMBL" id="LR025085">
    <property type="protein sequence ID" value="VAX76689.1"/>
    <property type="molecule type" value="Genomic_DNA"/>
</dbReference>
<proteinExistence type="predicted"/>
<protein>
    <recommendedName>
        <fullName evidence="4">50S ribosomal subunit assembly factor BipA</fullName>
    </recommendedName>
</protein>
<evidence type="ECO:0000256" key="5">
    <source>
        <dbReference type="ARBA" id="ARBA00048548"/>
    </source>
</evidence>
<evidence type="ECO:0000256" key="3">
    <source>
        <dbReference type="ARBA" id="ARBA00023134"/>
    </source>
</evidence>
<organism evidence="7 8">
    <name type="scientific">Buchnera aphidicola</name>
    <name type="common">Cinara strobi</name>
    <dbReference type="NCBI Taxonomy" id="1921549"/>
    <lineage>
        <taxon>Bacteria</taxon>
        <taxon>Pseudomonadati</taxon>
        <taxon>Pseudomonadota</taxon>
        <taxon>Gammaproteobacteria</taxon>
        <taxon>Enterobacterales</taxon>
        <taxon>Erwiniaceae</taxon>
        <taxon>Buchnera</taxon>
    </lineage>
</organism>
<dbReference type="GO" id="GO:0005525">
    <property type="term" value="F:GTP binding"/>
    <property type="evidence" value="ECO:0007669"/>
    <property type="project" value="UniProtKB-KW"/>
</dbReference>